<feature type="region of interest" description="Disordered" evidence="1">
    <location>
        <begin position="725"/>
        <end position="747"/>
    </location>
</feature>
<dbReference type="OrthoDB" id="10044343at2759"/>
<dbReference type="InterPro" id="IPR042293">
    <property type="entry name" value="ARID4"/>
</dbReference>
<accession>A0A5N6QJ21</accession>
<dbReference type="PANTHER" id="PTHR46694:SF1">
    <property type="entry name" value="AT-RICH INTERACTIVE DOMAIN-CONTAINING PROTEIN 4"/>
    <property type="match status" value="1"/>
</dbReference>
<keyword evidence="4" id="KW-1185">Reference proteome</keyword>
<dbReference type="AlphaFoldDB" id="A0A5N6QJ21"/>
<dbReference type="EMBL" id="CM017321">
    <property type="protein sequence ID" value="KAE7998384.1"/>
    <property type="molecule type" value="Genomic_DNA"/>
</dbReference>
<feature type="domain" description="ARID" evidence="2">
    <location>
        <begin position="574"/>
        <end position="678"/>
    </location>
</feature>
<feature type="region of interest" description="Disordered" evidence="1">
    <location>
        <begin position="455"/>
        <end position="488"/>
    </location>
</feature>
<dbReference type="SMART" id="SM01014">
    <property type="entry name" value="ARID"/>
    <property type="match status" value="1"/>
</dbReference>
<dbReference type="InterPro" id="IPR001606">
    <property type="entry name" value="ARID_dom"/>
</dbReference>
<proteinExistence type="predicted"/>
<evidence type="ECO:0000259" key="2">
    <source>
        <dbReference type="PROSITE" id="PS51011"/>
    </source>
</evidence>
<dbReference type="Gene3D" id="1.10.150.60">
    <property type="entry name" value="ARID DNA-binding domain"/>
    <property type="match status" value="1"/>
</dbReference>
<dbReference type="CDD" id="cd16100">
    <property type="entry name" value="ARID"/>
    <property type="match status" value="1"/>
</dbReference>
<dbReference type="PROSITE" id="PS51011">
    <property type="entry name" value="ARID"/>
    <property type="match status" value="1"/>
</dbReference>
<evidence type="ECO:0000313" key="4">
    <source>
        <dbReference type="Proteomes" id="UP000327013"/>
    </source>
</evidence>
<dbReference type="PANTHER" id="PTHR46694">
    <property type="entry name" value="AT-RICH INTERACTIVE DOMAIN-CONTAINING PROTEIN 4"/>
    <property type="match status" value="1"/>
</dbReference>
<gene>
    <name evidence="3" type="ORF">FH972_002934</name>
</gene>
<name>A0A5N6QJ21_9ROSI</name>
<dbReference type="Pfam" id="PF01388">
    <property type="entry name" value="ARID"/>
    <property type="match status" value="1"/>
</dbReference>
<protein>
    <recommendedName>
        <fullName evidence="2">ARID domain-containing protein</fullName>
    </recommendedName>
</protein>
<dbReference type="InterPro" id="IPR036431">
    <property type="entry name" value="ARID_dom_sf"/>
</dbReference>
<dbReference type="Proteomes" id="UP000327013">
    <property type="component" value="Chromosome 1"/>
</dbReference>
<feature type="compositionally biased region" description="Basic and acidic residues" evidence="1">
    <location>
        <begin position="476"/>
        <end position="487"/>
    </location>
</feature>
<evidence type="ECO:0000313" key="3">
    <source>
        <dbReference type="EMBL" id="KAE7998384.1"/>
    </source>
</evidence>
<evidence type="ECO:0000256" key="1">
    <source>
        <dbReference type="SAM" id="MobiDB-lite"/>
    </source>
</evidence>
<sequence length="747" mass="82661">MMFHAQGPSRNQCSLLAVLCGKGSDNKRNQKLVVSQDQPRYPFPELTSLGRLEVRVLTNPSTHEFQQVLESSEPNFVYLQGEQLACSEEIGSLVWEDVDLSTTETLCGLLGSTLPTVVYLEIPNGENLAEALHSKGVPYIIYWKDTFSCYAACHFRHSLLSVVQSSCSHTWDAFQLALASFRLYCVRNSNVSPCNSQKASGKLGPCLLGDPPKIDVAPAELDVQEEESSSGTLPAIKIYDHDVIMRFLVCGVPCPLDACLLGSLEAGLNALLSIEIRGSKLHNKASAPPPPLQAGMFSRGVVTMRCDLSTCSSANISLLVSGSAQTCFNDQILENHIKNELIEKSQLVRALPCCDETKLPFSEPRKSASIACGASVFEVCLKVPTWASQVLRQLAPDVSYRSLVVLGIASTEGLSVASFEKDDAERLLFFCTKQGKEHHPNNFFPAVSPSCLMPPAPSRKRSEPCRKTKPVTLSRPKWENEGSDRQKPSIAAMRPIPQSHRHKILPFSRFSEPERYDGDQGEANFSVAPAKYTIVGPTVTHRKRLSSSFQAQQIISLNPLPLKKHGCGRAPIHVCSEEEFLRDVMQFLTLRGHTRLIPQGGLVEFPDAILNAKRLDLFNLYREVVSRGGFHVGNGINWKGQVFSKMRNHTLTNRMTGVGNTLKRHYETYLLEYEFAHDDVDGEFCLLCGDWVNCGKCGEWAHFGCDRRQGLGAFKGTISRKLQQETESLGTARDIDEPYPPRSSVLC</sequence>
<organism evidence="3 4">
    <name type="scientific">Carpinus fangiana</name>
    <dbReference type="NCBI Taxonomy" id="176857"/>
    <lineage>
        <taxon>Eukaryota</taxon>
        <taxon>Viridiplantae</taxon>
        <taxon>Streptophyta</taxon>
        <taxon>Embryophyta</taxon>
        <taxon>Tracheophyta</taxon>
        <taxon>Spermatophyta</taxon>
        <taxon>Magnoliopsida</taxon>
        <taxon>eudicotyledons</taxon>
        <taxon>Gunneridae</taxon>
        <taxon>Pentapetalae</taxon>
        <taxon>rosids</taxon>
        <taxon>fabids</taxon>
        <taxon>Fagales</taxon>
        <taxon>Betulaceae</taxon>
        <taxon>Carpinus</taxon>
    </lineage>
</organism>
<reference evidence="3 4" key="1">
    <citation type="submission" date="2019-06" db="EMBL/GenBank/DDBJ databases">
        <title>A chromosomal-level reference genome of Carpinus fangiana (Coryloideae, Betulaceae).</title>
        <authorList>
            <person name="Yang X."/>
            <person name="Wang Z."/>
            <person name="Zhang L."/>
            <person name="Hao G."/>
            <person name="Liu J."/>
            <person name="Yang Y."/>
        </authorList>
    </citation>
    <scope>NUCLEOTIDE SEQUENCE [LARGE SCALE GENOMIC DNA]</scope>
    <source>
        <strain evidence="3">Cfa_2016G</strain>
        <tissue evidence="3">Leaf</tissue>
    </source>
</reference>
<dbReference type="SUPFAM" id="SSF46774">
    <property type="entry name" value="ARID-like"/>
    <property type="match status" value="1"/>
</dbReference>
<dbReference type="GO" id="GO:0003677">
    <property type="term" value="F:DNA binding"/>
    <property type="evidence" value="ECO:0007669"/>
    <property type="project" value="InterPro"/>
</dbReference>